<name>A0A4R6RMU0_9HYPH</name>
<dbReference type="OrthoDB" id="9807210at2"/>
<comment type="caution">
    <text evidence="2">The sequence shown here is derived from an EMBL/GenBank/DDBJ whole genome shotgun (WGS) entry which is preliminary data.</text>
</comment>
<dbReference type="Gene3D" id="2.30.40.10">
    <property type="entry name" value="Urease, subunit C, domain 1"/>
    <property type="match status" value="1"/>
</dbReference>
<dbReference type="Proteomes" id="UP000294547">
    <property type="component" value="Unassembled WGS sequence"/>
</dbReference>
<dbReference type="AlphaFoldDB" id="A0A4R6RMU0"/>
<dbReference type="NCBIfam" id="TIGR03121">
    <property type="entry name" value="one_C_dehyd_A"/>
    <property type="match status" value="1"/>
</dbReference>
<dbReference type="InterPro" id="IPR011059">
    <property type="entry name" value="Metal-dep_hydrolase_composite"/>
</dbReference>
<accession>A0A4R6RMU0</accession>
<dbReference type="GO" id="GO:0016810">
    <property type="term" value="F:hydrolase activity, acting on carbon-nitrogen (but not peptide) bonds"/>
    <property type="evidence" value="ECO:0007669"/>
    <property type="project" value="InterPro"/>
</dbReference>
<dbReference type="InterPro" id="IPR012027">
    <property type="entry name" value="Formylmethanofuran_DH_asu"/>
</dbReference>
<organism evidence="2 3">
    <name type="scientific">Oharaeibacter diazotrophicus</name>
    <dbReference type="NCBI Taxonomy" id="1920512"/>
    <lineage>
        <taxon>Bacteria</taxon>
        <taxon>Pseudomonadati</taxon>
        <taxon>Pseudomonadota</taxon>
        <taxon>Alphaproteobacteria</taxon>
        <taxon>Hyphomicrobiales</taxon>
        <taxon>Pleomorphomonadaceae</taxon>
        <taxon>Oharaeibacter</taxon>
    </lineage>
</organism>
<dbReference type="SUPFAM" id="SSF51556">
    <property type="entry name" value="Metallo-dependent hydrolases"/>
    <property type="match status" value="1"/>
</dbReference>
<dbReference type="PANTHER" id="PTHR11647">
    <property type="entry name" value="HYDRANTOINASE/DIHYDROPYRIMIDINASE FAMILY MEMBER"/>
    <property type="match status" value="1"/>
</dbReference>
<dbReference type="InterPro" id="IPR032466">
    <property type="entry name" value="Metal_Hydrolase"/>
</dbReference>
<dbReference type="InterPro" id="IPR013108">
    <property type="entry name" value="Amidohydro_3"/>
</dbReference>
<proteinExistence type="predicted"/>
<evidence type="ECO:0000313" key="2">
    <source>
        <dbReference type="EMBL" id="TDP87116.1"/>
    </source>
</evidence>
<dbReference type="RefSeq" id="WP_126536005.1">
    <property type="nucleotide sequence ID" value="NZ_BSPM01000008.1"/>
</dbReference>
<feature type="domain" description="Amidohydrolase 3" evidence="1">
    <location>
        <begin position="42"/>
        <end position="482"/>
    </location>
</feature>
<dbReference type="EMBL" id="SNXY01000006">
    <property type="protein sequence ID" value="TDP87116.1"/>
    <property type="molecule type" value="Genomic_DNA"/>
</dbReference>
<dbReference type="Pfam" id="PF07969">
    <property type="entry name" value="Amidohydro_3"/>
    <property type="match status" value="1"/>
</dbReference>
<evidence type="ECO:0000259" key="1">
    <source>
        <dbReference type="Pfam" id="PF07969"/>
    </source>
</evidence>
<protein>
    <submittedName>
        <fullName evidence="2">Formylmethanofuran dehydrogenase subunit A</fullName>
    </submittedName>
</protein>
<dbReference type="SUPFAM" id="SSF51338">
    <property type="entry name" value="Composite domain of metallo-dependent hydrolases"/>
    <property type="match status" value="2"/>
</dbReference>
<gene>
    <name evidence="2" type="ORF">EDD54_1002</name>
</gene>
<keyword evidence="3" id="KW-1185">Reference proteome</keyword>
<dbReference type="PANTHER" id="PTHR11647:SF1">
    <property type="entry name" value="COLLAPSIN RESPONSE MEDIATOR PROTEIN"/>
    <property type="match status" value="1"/>
</dbReference>
<sequence length="545" mass="58894">MIIRLKGGRVVDPVGGATTVRDVVLVDGRIVEDSPTLGPADETYDCTGRIVMAGAVDVHSHIAGGNVTMSRLLLPELHVSEDPAGDGLAFGTAKWSGWETGRLYAEMGFTTVVEPALAPTQAMQTHLELADIPIIDRGALTVVGNDDHFLSLLRARESRDAVRDSLAYLLKQSKGLGLKVINAGGPAAFHSGLRTFDLDDVVPHYGVSSREIVQSLLTAVDQIGVPHPLHVHANNLGMPGAPDTIADTIAAAEGRRMHFAHIQFYSYGKDAEGGMISGAEQIAASLADHPNITCDVGQVMFGPTVTISLDLMKQWQGAAYAKPMKWSLTDGDAEGGGVVPLVYKRKTWVNALQWAIGLELFLLSPDPWRVLMTTDHPNGGSFTTYPQILHLLMDAGERARWLETMPEKARERTGLAKLDREYTLEEVAIMTRAAPARLLGLHDRGHLKPGAIADVAVYDDLADRTAMFTGARYVFKDGNLVVRDGRALGWTAGRTSILVPDYDPIMDRRMADYISDRFGVGPSAFAVPAAAFGERDIFKVEPCAN</sequence>
<dbReference type="InterPro" id="IPR050378">
    <property type="entry name" value="Metallo-dep_Hydrolases_sf"/>
</dbReference>
<reference evidence="2 3" key="1">
    <citation type="submission" date="2019-03" db="EMBL/GenBank/DDBJ databases">
        <title>Genomic Encyclopedia of Type Strains, Phase IV (KMG-IV): sequencing the most valuable type-strain genomes for metagenomic binning, comparative biology and taxonomic classification.</title>
        <authorList>
            <person name="Goeker M."/>
        </authorList>
    </citation>
    <scope>NUCLEOTIDE SEQUENCE [LARGE SCALE GENOMIC DNA]</scope>
    <source>
        <strain evidence="2 3">DSM 102969</strain>
    </source>
</reference>
<evidence type="ECO:0000313" key="3">
    <source>
        <dbReference type="Proteomes" id="UP000294547"/>
    </source>
</evidence>